<evidence type="ECO:0000313" key="2">
    <source>
        <dbReference type="Proteomes" id="UP001151760"/>
    </source>
</evidence>
<accession>A0ABQ4WQU1</accession>
<protein>
    <submittedName>
        <fullName evidence="1">Uncharacterized protein</fullName>
    </submittedName>
</protein>
<name>A0ABQ4WQU1_9ASTR</name>
<dbReference type="EMBL" id="BQNB010008852">
    <property type="protein sequence ID" value="GJS55188.1"/>
    <property type="molecule type" value="Genomic_DNA"/>
</dbReference>
<dbReference type="Proteomes" id="UP001151760">
    <property type="component" value="Unassembled WGS sequence"/>
</dbReference>
<comment type="caution">
    <text evidence="1">The sequence shown here is derived from an EMBL/GenBank/DDBJ whole genome shotgun (WGS) entry which is preliminary data.</text>
</comment>
<dbReference type="PANTHER" id="PTHR35046">
    <property type="entry name" value="ZINC KNUCKLE (CCHC-TYPE) FAMILY PROTEIN"/>
    <property type="match status" value="1"/>
</dbReference>
<sequence>MMSWYILIVKSLKCVVSKSVNDNSWLRNNIFRTKCTSKVKIYDMIIDGGSCENVVSTYMVKKLGMKIEANPEPYHKSYKDEVWCEVIPMDVLNILLGRPWQFDRKTKHDGFQNTYSFKKDGVKITLAPFDSRQTQADGSNLFMKEFADVIPDDIPPGLTARRDIQHCVDFIPGFAFPNRPVYRMNSKEFTELQR</sequence>
<gene>
    <name evidence="1" type="ORF">Tco_0628550</name>
</gene>
<reference evidence="1" key="2">
    <citation type="submission" date="2022-01" db="EMBL/GenBank/DDBJ databases">
        <authorList>
            <person name="Yamashiro T."/>
            <person name="Shiraishi A."/>
            <person name="Satake H."/>
            <person name="Nakayama K."/>
        </authorList>
    </citation>
    <scope>NUCLEOTIDE SEQUENCE</scope>
</reference>
<reference evidence="1" key="1">
    <citation type="journal article" date="2022" name="Int. J. Mol. Sci.">
        <title>Draft Genome of Tanacetum Coccineum: Genomic Comparison of Closely Related Tanacetum-Family Plants.</title>
        <authorList>
            <person name="Yamashiro T."/>
            <person name="Shiraishi A."/>
            <person name="Nakayama K."/>
            <person name="Satake H."/>
        </authorList>
    </citation>
    <scope>NUCLEOTIDE SEQUENCE</scope>
</reference>
<dbReference type="PANTHER" id="PTHR35046:SF23">
    <property type="entry name" value="NUCLEOTIDYLTRANSFERASE, RIBONUCLEASE H"/>
    <property type="match status" value="1"/>
</dbReference>
<keyword evidence="2" id="KW-1185">Reference proteome</keyword>
<organism evidence="1 2">
    <name type="scientific">Tanacetum coccineum</name>
    <dbReference type="NCBI Taxonomy" id="301880"/>
    <lineage>
        <taxon>Eukaryota</taxon>
        <taxon>Viridiplantae</taxon>
        <taxon>Streptophyta</taxon>
        <taxon>Embryophyta</taxon>
        <taxon>Tracheophyta</taxon>
        <taxon>Spermatophyta</taxon>
        <taxon>Magnoliopsida</taxon>
        <taxon>eudicotyledons</taxon>
        <taxon>Gunneridae</taxon>
        <taxon>Pentapetalae</taxon>
        <taxon>asterids</taxon>
        <taxon>campanulids</taxon>
        <taxon>Asterales</taxon>
        <taxon>Asteraceae</taxon>
        <taxon>Asteroideae</taxon>
        <taxon>Anthemideae</taxon>
        <taxon>Anthemidinae</taxon>
        <taxon>Tanacetum</taxon>
    </lineage>
</organism>
<proteinExistence type="predicted"/>
<evidence type="ECO:0000313" key="1">
    <source>
        <dbReference type="EMBL" id="GJS55188.1"/>
    </source>
</evidence>